<feature type="region of interest" description="Disordered" evidence="1">
    <location>
        <begin position="38"/>
        <end position="67"/>
    </location>
</feature>
<dbReference type="HOGENOM" id="CLU_2813881_0_0_1"/>
<sequence length="67" mass="7230">MAQFEELTDTIRGDDLKIVVKLPDDAIVLTTRADLFGSSFASSSSSTGNINGETFDNRSGPQTFQDT</sequence>
<feature type="compositionally biased region" description="Polar residues" evidence="1">
    <location>
        <begin position="47"/>
        <end position="67"/>
    </location>
</feature>
<gene>
    <name evidence="2" type="ORF">SBOR_9065</name>
</gene>
<name>W9C4C0_SCLBF</name>
<accession>W9C4C0</accession>
<protein>
    <submittedName>
        <fullName evidence="2">Uncharacterized protein</fullName>
    </submittedName>
</protein>
<proteinExistence type="predicted"/>
<reference evidence="2 3" key="1">
    <citation type="journal article" date="2014" name="Genome Announc.">
        <title>Draft genome sequence of Sclerotinia borealis, a psychrophilic plant pathogenic fungus.</title>
        <authorList>
            <person name="Mardanov A.V."/>
            <person name="Beletsky A.V."/>
            <person name="Kadnikov V.V."/>
            <person name="Ignatov A.N."/>
            <person name="Ravin N.V."/>
        </authorList>
    </citation>
    <scope>NUCLEOTIDE SEQUENCE [LARGE SCALE GENOMIC DNA]</scope>
    <source>
        <strain evidence="3">F-4157</strain>
    </source>
</reference>
<dbReference type="AlphaFoldDB" id="W9C4C0"/>
<evidence type="ECO:0000313" key="2">
    <source>
        <dbReference type="EMBL" id="ESZ90558.1"/>
    </source>
</evidence>
<keyword evidence="3" id="KW-1185">Reference proteome</keyword>
<dbReference type="Proteomes" id="UP000019487">
    <property type="component" value="Unassembled WGS sequence"/>
</dbReference>
<organism evidence="2 3">
    <name type="scientific">Sclerotinia borealis (strain F-4128)</name>
    <dbReference type="NCBI Taxonomy" id="1432307"/>
    <lineage>
        <taxon>Eukaryota</taxon>
        <taxon>Fungi</taxon>
        <taxon>Dikarya</taxon>
        <taxon>Ascomycota</taxon>
        <taxon>Pezizomycotina</taxon>
        <taxon>Leotiomycetes</taxon>
        <taxon>Helotiales</taxon>
        <taxon>Sclerotiniaceae</taxon>
        <taxon>Sclerotinia</taxon>
    </lineage>
</organism>
<evidence type="ECO:0000256" key="1">
    <source>
        <dbReference type="SAM" id="MobiDB-lite"/>
    </source>
</evidence>
<comment type="caution">
    <text evidence="2">The sequence shown here is derived from an EMBL/GenBank/DDBJ whole genome shotgun (WGS) entry which is preliminary data.</text>
</comment>
<evidence type="ECO:0000313" key="3">
    <source>
        <dbReference type="Proteomes" id="UP000019487"/>
    </source>
</evidence>
<dbReference type="EMBL" id="AYSA01000610">
    <property type="protein sequence ID" value="ESZ90558.1"/>
    <property type="molecule type" value="Genomic_DNA"/>
</dbReference>